<name>A0A1I4Y327_9PROT</name>
<feature type="domain" description="Histidine kinase" evidence="10">
    <location>
        <begin position="277"/>
        <end position="471"/>
    </location>
</feature>
<dbReference type="SUPFAM" id="SSF55874">
    <property type="entry name" value="ATPase domain of HSP90 chaperone/DNA topoisomerase II/histidine kinase"/>
    <property type="match status" value="1"/>
</dbReference>
<dbReference type="AlphaFoldDB" id="A0A1I4Y327"/>
<keyword evidence="8 9" id="KW-0472">Membrane</keyword>
<evidence type="ECO:0000256" key="1">
    <source>
        <dbReference type="ARBA" id="ARBA00004651"/>
    </source>
</evidence>
<proteinExistence type="predicted"/>
<evidence type="ECO:0000256" key="2">
    <source>
        <dbReference type="ARBA" id="ARBA00022475"/>
    </source>
</evidence>
<dbReference type="SMART" id="SM00387">
    <property type="entry name" value="HATPase_c"/>
    <property type="match status" value="1"/>
</dbReference>
<keyword evidence="7" id="KW-0902">Two-component regulatory system</keyword>
<feature type="transmembrane region" description="Helical" evidence="9">
    <location>
        <begin position="217"/>
        <end position="239"/>
    </location>
</feature>
<evidence type="ECO:0000256" key="6">
    <source>
        <dbReference type="ARBA" id="ARBA00022989"/>
    </source>
</evidence>
<evidence type="ECO:0000256" key="9">
    <source>
        <dbReference type="SAM" id="Phobius"/>
    </source>
</evidence>
<accession>A0A1I4Y327</accession>
<evidence type="ECO:0000256" key="3">
    <source>
        <dbReference type="ARBA" id="ARBA00022679"/>
    </source>
</evidence>
<dbReference type="GO" id="GO:0046983">
    <property type="term" value="F:protein dimerization activity"/>
    <property type="evidence" value="ECO:0007669"/>
    <property type="project" value="InterPro"/>
</dbReference>
<dbReference type="InterPro" id="IPR003594">
    <property type="entry name" value="HATPase_dom"/>
</dbReference>
<comment type="subcellular location">
    <subcellularLocation>
        <location evidence="1">Cell membrane</location>
        <topology evidence="1">Multi-pass membrane protein</topology>
    </subcellularLocation>
</comment>
<keyword evidence="3" id="KW-0808">Transferase</keyword>
<feature type="transmembrane region" description="Helical" evidence="9">
    <location>
        <begin position="20"/>
        <end position="41"/>
    </location>
</feature>
<dbReference type="PANTHER" id="PTHR24421">
    <property type="entry name" value="NITRATE/NITRITE SENSOR PROTEIN NARX-RELATED"/>
    <property type="match status" value="1"/>
</dbReference>
<sequence>MRPVHELLRIVTLMNLQNKIILYAIAPLLLALFAIAFTVQYQATLLGQLQHATIEKAYRATRDTELKSYVALAEQSIAHLYDSGRKDAAAIKEAKAILAGLNYGPDGYFFLFNLDGEVLMHARQPELVGKNLWDLRDDNGDPAIQKLVSRAIKGGGFEDYMWRKPSSQRSVSERKRAYVVVLKDWNWVLGTGVYLDDVDAALAKVDFQVSANIFDTMLWIMVIAFLSVAAIVWGLMLNIRKRDEADARLGVAEKKLRGLAQRFIHAQEEERSRIGSDLHDGIKPMLVVIKMKVEVGIERLHGKIRQAFPPQNVFKEATDLVMDTLEELDRVIRDIIPIDLERLGLVEAMNRLAVNMRRGSTAIEFSAVGEIEHLPITFKTSLFRVAQTALHNIVRHAAAANVAVQLKCDSREARLTIEDDGRGFDVDRVQGDPDRGFGLRNMELRAESVGGRLEIKSSSSGTTVLAIIPLT</sequence>
<keyword evidence="4 9" id="KW-0812">Transmembrane</keyword>
<dbReference type="Gene3D" id="1.20.5.1930">
    <property type="match status" value="1"/>
</dbReference>
<dbReference type="Pfam" id="PF02518">
    <property type="entry name" value="HATPase_c"/>
    <property type="match status" value="1"/>
</dbReference>
<dbReference type="GO" id="GO:0000155">
    <property type="term" value="F:phosphorelay sensor kinase activity"/>
    <property type="evidence" value="ECO:0007669"/>
    <property type="project" value="InterPro"/>
</dbReference>
<evidence type="ECO:0000259" key="10">
    <source>
        <dbReference type="PROSITE" id="PS50109"/>
    </source>
</evidence>
<keyword evidence="5 11" id="KW-0418">Kinase</keyword>
<dbReference type="InterPro" id="IPR011712">
    <property type="entry name" value="Sig_transdc_His_kin_sub3_dim/P"/>
</dbReference>
<organism evidence="11 12">
    <name type="scientific">Nitrosospira briensis</name>
    <dbReference type="NCBI Taxonomy" id="35799"/>
    <lineage>
        <taxon>Bacteria</taxon>
        <taxon>Pseudomonadati</taxon>
        <taxon>Pseudomonadota</taxon>
        <taxon>Betaproteobacteria</taxon>
        <taxon>Nitrosomonadales</taxon>
        <taxon>Nitrosomonadaceae</taxon>
        <taxon>Nitrosospira</taxon>
    </lineage>
</organism>
<evidence type="ECO:0000256" key="7">
    <source>
        <dbReference type="ARBA" id="ARBA00023012"/>
    </source>
</evidence>
<dbReference type="GO" id="GO:0005886">
    <property type="term" value="C:plasma membrane"/>
    <property type="evidence" value="ECO:0007669"/>
    <property type="project" value="UniProtKB-SubCell"/>
</dbReference>
<dbReference type="Pfam" id="PF07730">
    <property type="entry name" value="HisKA_3"/>
    <property type="match status" value="1"/>
</dbReference>
<evidence type="ECO:0000256" key="4">
    <source>
        <dbReference type="ARBA" id="ARBA00022692"/>
    </source>
</evidence>
<dbReference type="Proteomes" id="UP000183107">
    <property type="component" value="Unassembled WGS sequence"/>
</dbReference>
<reference evidence="12" key="1">
    <citation type="submission" date="2016-10" db="EMBL/GenBank/DDBJ databases">
        <authorList>
            <person name="Varghese N."/>
        </authorList>
    </citation>
    <scope>NUCLEOTIDE SEQUENCE [LARGE SCALE GENOMIC DNA]</scope>
    <source>
        <strain evidence="12">Nsp8</strain>
    </source>
</reference>
<dbReference type="Gene3D" id="3.30.565.10">
    <property type="entry name" value="Histidine kinase-like ATPase, C-terminal domain"/>
    <property type="match status" value="1"/>
</dbReference>
<dbReference type="EMBL" id="FOVJ01000001">
    <property type="protein sequence ID" value="SFN31909.1"/>
    <property type="molecule type" value="Genomic_DNA"/>
</dbReference>
<gene>
    <name evidence="11" type="ORF">SAMN05216386_0452</name>
</gene>
<dbReference type="PANTHER" id="PTHR24421:SF37">
    <property type="entry name" value="SENSOR HISTIDINE KINASE NARS"/>
    <property type="match status" value="1"/>
</dbReference>
<evidence type="ECO:0000256" key="8">
    <source>
        <dbReference type="ARBA" id="ARBA00023136"/>
    </source>
</evidence>
<evidence type="ECO:0000256" key="5">
    <source>
        <dbReference type="ARBA" id="ARBA00022777"/>
    </source>
</evidence>
<dbReference type="InterPro" id="IPR005467">
    <property type="entry name" value="His_kinase_dom"/>
</dbReference>
<protein>
    <submittedName>
        <fullName evidence="11">Two-component system, NarL family, sensor kinase</fullName>
    </submittedName>
</protein>
<dbReference type="SMART" id="SM01049">
    <property type="entry name" value="Cache_2"/>
    <property type="match status" value="1"/>
</dbReference>
<keyword evidence="12" id="KW-1185">Reference proteome</keyword>
<evidence type="ECO:0000313" key="11">
    <source>
        <dbReference type="EMBL" id="SFN31909.1"/>
    </source>
</evidence>
<dbReference type="InterPro" id="IPR036890">
    <property type="entry name" value="HATPase_C_sf"/>
</dbReference>
<keyword evidence="6 9" id="KW-1133">Transmembrane helix</keyword>
<evidence type="ECO:0000313" key="12">
    <source>
        <dbReference type="Proteomes" id="UP000183107"/>
    </source>
</evidence>
<dbReference type="InterPro" id="IPR050482">
    <property type="entry name" value="Sensor_HK_TwoCompSys"/>
</dbReference>
<dbReference type="Pfam" id="PF17200">
    <property type="entry name" value="sCache_2"/>
    <property type="match status" value="1"/>
</dbReference>
<keyword evidence="2" id="KW-1003">Cell membrane</keyword>
<dbReference type="InterPro" id="IPR033480">
    <property type="entry name" value="sCache_2"/>
</dbReference>
<dbReference type="CDD" id="cd16917">
    <property type="entry name" value="HATPase_UhpB-NarQ-NarX-like"/>
    <property type="match status" value="1"/>
</dbReference>
<dbReference type="PROSITE" id="PS50109">
    <property type="entry name" value="HIS_KIN"/>
    <property type="match status" value="1"/>
</dbReference>
<dbReference type="Gene3D" id="3.30.450.20">
    <property type="entry name" value="PAS domain"/>
    <property type="match status" value="1"/>
</dbReference>